<gene>
    <name evidence="1" type="ORF">MAE02_27600</name>
</gene>
<sequence length="73" mass="8097">MRDLYHAYEQWAQVAGITMKQQQLTVKRNLESLGYMVKHSNKGDKVVNLSLARLAAYHSGGCIDGDGSDDISI</sequence>
<keyword evidence="2" id="KW-1185">Reference proteome</keyword>
<evidence type="ECO:0000313" key="2">
    <source>
        <dbReference type="Proteomes" id="UP000321085"/>
    </source>
</evidence>
<proteinExistence type="predicted"/>
<reference evidence="1 2" key="1">
    <citation type="submission" date="2019-07" db="EMBL/GenBank/DDBJ databases">
        <title>Whole genome shotgun sequence of Microvirga aerophila NBRC 106136.</title>
        <authorList>
            <person name="Hosoyama A."/>
            <person name="Uohara A."/>
            <person name="Ohji S."/>
            <person name="Ichikawa N."/>
        </authorList>
    </citation>
    <scope>NUCLEOTIDE SEQUENCE [LARGE SCALE GENOMIC DNA]</scope>
    <source>
        <strain evidence="1 2">NBRC 106136</strain>
    </source>
</reference>
<organism evidence="1 2">
    <name type="scientific">Microvirga aerophila</name>
    <dbReference type="NCBI Taxonomy" id="670291"/>
    <lineage>
        <taxon>Bacteria</taxon>
        <taxon>Pseudomonadati</taxon>
        <taxon>Pseudomonadota</taxon>
        <taxon>Alphaproteobacteria</taxon>
        <taxon>Hyphomicrobiales</taxon>
        <taxon>Methylobacteriaceae</taxon>
        <taxon>Microvirga</taxon>
    </lineage>
</organism>
<dbReference type="Proteomes" id="UP000321085">
    <property type="component" value="Unassembled WGS sequence"/>
</dbReference>
<dbReference type="EMBL" id="BJYU01000035">
    <property type="protein sequence ID" value="GEO15064.1"/>
    <property type="molecule type" value="Genomic_DNA"/>
</dbReference>
<protein>
    <recommendedName>
        <fullName evidence="3">DNA primase/nucleoside triphosphatase C-terminal domain-containing protein</fullName>
    </recommendedName>
</protein>
<evidence type="ECO:0000313" key="1">
    <source>
        <dbReference type="EMBL" id="GEO15064.1"/>
    </source>
</evidence>
<comment type="caution">
    <text evidence="1">The sequence shown here is derived from an EMBL/GenBank/DDBJ whole genome shotgun (WGS) entry which is preliminary data.</text>
</comment>
<accession>A0A512BT28</accession>
<name>A0A512BT28_9HYPH</name>
<evidence type="ECO:0008006" key="3">
    <source>
        <dbReference type="Google" id="ProtNLM"/>
    </source>
</evidence>
<dbReference type="AlphaFoldDB" id="A0A512BT28"/>